<evidence type="ECO:0000313" key="3">
    <source>
        <dbReference type="EMBL" id="SFL18750.1"/>
    </source>
</evidence>
<evidence type="ECO:0000259" key="2">
    <source>
        <dbReference type="Pfam" id="PF24883"/>
    </source>
</evidence>
<accession>A0A1I4FN69</accession>
<gene>
    <name evidence="3" type="ORF">SAMN04488518_12020</name>
</gene>
<protein>
    <submittedName>
        <fullName evidence="3">AAA ATPase domain-containing protein</fullName>
    </submittedName>
</protein>
<keyword evidence="4" id="KW-1185">Reference proteome</keyword>
<organism evidence="3 4">
    <name type="scientific">Pseudovibrio ascidiaceicola</name>
    <dbReference type="NCBI Taxonomy" id="285279"/>
    <lineage>
        <taxon>Bacteria</taxon>
        <taxon>Pseudomonadati</taxon>
        <taxon>Pseudomonadota</taxon>
        <taxon>Alphaproteobacteria</taxon>
        <taxon>Hyphomicrobiales</taxon>
        <taxon>Stappiaceae</taxon>
        <taxon>Pseudovibrio</taxon>
    </lineage>
</organism>
<feature type="domain" description="Nephrocystin 3-like N-terminal" evidence="2">
    <location>
        <begin position="267"/>
        <end position="397"/>
    </location>
</feature>
<reference evidence="3 4" key="1">
    <citation type="submission" date="2016-10" db="EMBL/GenBank/DDBJ databases">
        <authorList>
            <person name="Varghese N."/>
            <person name="Submissions S."/>
        </authorList>
    </citation>
    <scope>NUCLEOTIDE SEQUENCE [LARGE SCALE GENOMIC DNA]</scope>
    <source>
        <strain evidence="3 4">DSM 16392</strain>
    </source>
</reference>
<sequence length="1893" mass="218425">MTSSIKPTQLTRAGYEYQDLVCIEILINWYHDPERYRWIKVEGEVLKDKLEGLDDVIACRSDDRYELTQVKFTIDPSREDLALSLDWLLSKKKRGTSLVQKWSHDVVTIQERNELYSACLKTNRIPDDELLRSLENNRISFDKLPDNRRQELIAQIGDEQKVRHFFACFEFHHSLKTIEKYDDELKSNVVPDHTSNEGWYRFKEAVKKSALRKKFPSNDGAFYLSDLRRIFQTNITQPLSQEFEVPTGYIPPSAQFHAGIIEATSRVGCTVISGLPGTGKSTYLSYLTEILKGQGKFVVRHHYWLQTDNIIDRLNSENALKSLILQIKQYLPKTVAEQISLDDTNKVDEQFSKAITQTIDYLDRTEQKLIVVIDGLDHVYRERSNIDQLEHLYNRLHPFLNRISLLISTQPVRDEALPNKLVAEIKRDDWALIPNMDEDCVRTWLSVLFDNGEFSLANEDQDEIGSIAIELVRKTKGYPLYLIYALQQLIYIGRCISQYAVSQLEEVSSEDINNYYRSLWGRLSAGAKSILCLIAATDFAWPSKHHLSICYEDTLAFENAFAEIQHLIDFSKVGVQPYHNSLKAFVVKEKYFSSLDLSLRKKIDQWLEKDAPSYWQWGWHWINSASLGNALPLINGVTREWVLESFSSGYSLAHIDHIISKAEEYAFNDQNYPKLVDLRLIRIRLINGPEFQIQSYPSLLALALRHSSEDHVYVLKTENLRSASDAELVALSWAKKEEYPEIILSCYNEVMRRLRVYSKFSFDGQQDRIHDLINCCIEILSHAGEEHIDKFFKLLAPVDSKHHSDLFNNFLDHLISAGNFEVIFNLSEQTIPVHSKEKFNRSFVISCCLEGINLTHRPEAPKLKLDALGALYFSLVYGDVKFNNSIESSNLISHYDFFFWELSKFANSSCENVEKPVIVGRGKDAFLQSMNAAFSFLAKEVAIDLNRRKKVNPLSIYSYFDELKFPNRREIDHDVSMLWHTAQHVLNKISVDLYVIAHACNKSIELDIHQFNQVHNCKYWNAHAWLTCLSERSADSLVKSEVLEVLVTQLHNDLYQRRENTGYLANDALDLAKIANGLRLNSVVTKIMKTVGQYTLGYGERKDTTFHELYKAIEYCAEFEVGYHREWLSRVAPFTVGMFNFTEREIRHLPEKFINLIAQFMPEKLPAILEYHLREQDWGWVDSVISAYIKYFPLNAPADHSILYSLLNRSWLETLKEQSKNDTSLKSIYDAQLTFIGGHYLVPEEKNTPFDNDYVKLNYDHFPPDNLSELIDALTKEHRFLNHKQVEEWAKVWTNHGKGLDVIQAFRKAYIKGREKIWGLERCLPAVFDISHKLQGKNQALEWCINDINDNHHWSKWSGATSEEQIVKYARIYKNRWNDILAQTLEGVQNFSDENVWKVVPTSSLVLFLLNAGQKELAISVTNVMLSSLEQEISHLPLPILAWTDKSYSIENASYDILLEYFFWPDKQARLKSAKQIAMLLKTKRSFRERYIHKLSKLDLDIEICDFLSILTLSGDVGIEENEIREAIKSPSLLSEHYIAKIFGSDRFEYILQKTTSEDATPIEQIYKNGIPQIYVSLLEEYCGCEYKETLQSQLAIEWNEIKKQASIPTFNPHNFCSEKYNGIDNIGCSLSWRAEAGYLSAFLKTVEFALGEGIINNDQARELSLLTIPFEDSLGRLEPSQKPANWPIFSQFKTENGSIDVDAVLNSISPSMDNEFVLRASGPIKCDDEKLEADFEIALINCGTTLLDQAQIEELFHKDSTAHGAHVTKKIFFEHTGRWLTDLLGRGYFQPAFFIGVPPPTQDFKEDAVIYADAKGSEIAQWKYWLHQWFPARKSELGPNIGTQLKCRREIMHLIRENSSGNFALIAKLKIVDARWGKESDLGGCYYAFKLI</sequence>
<evidence type="ECO:0000313" key="4">
    <source>
        <dbReference type="Proteomes" id="UP000199598"/>
    </source>
</evidence>
<dbReference type="Proteomes" id="UP000199598">
    <property type="component" value="Unassembled WGS sequence"/>
</dbReference>
<dbReference type="SUPFAM" id="SSF52540">
    <property type="entry name" value="P-loop containing nucleoside triphosphate hydrolases"/>
    <property type="match status" value="1"/>
</dbReference>
<dbReference type="InterPro" id="IPR027417">
    <property type="entry name" value="P-loop_NTPase"/>
</dbReference>
<comment type="caution">
    <text evidence="3">The sequence shown here is derived from an EMBL/GenBank/DDBJ whole genome shotgun (WGS) entry which is preliminary data.</text>
</comment>
<evidence type="ECO:0000256" key="1">
    <source>
        <dbReference type="ARBA" id="ARBA00022737"/>
    </source>
</evidence>
<dbReference type="Pfam" id="PF24883">
    <property type="entry name" value="NPHP3_N"/>
    <property type="match status" value="1"/>
</dbReference>
<dbReference type="RefSeq" id="WP_093523993.1">
    <property type="nucleotide sequence ID" value="NZ_FOSK01000020.1"/>
</dbReference>
<proteinExistence type="predicted"/>
<keyword evidence="1" id="KW-0677">Repeat</keyword>
<name>A0A1I4FN69_9HYPH</name>
<dbReference type="InterPro" id="IPR056884">
    <property type="entry name" value="NPHP3-like_N"/>
</dbReference>
<dbReference type="Gene3D" id="3.40.50.300">
    <property type="entry name" value="P-loop containing nucleotide triphosphate hydrolases"/>
    <property type="match status" value="1"/>
</dbReference>
<dbReference type="EMBL" id="FOSK01000020">
    <property type="protein sequence ID" value="SFL18750.1"/>
    <property type="molecule type" value="Genomic_DNA"/>
</dbReference>